<dbReference type="PIRSF" id="PIRSF029792">
    <property type="entry name" value="Pro_racemase"/>
    <property type="match status" value="1"/>
</dbReference>
<evidence type="ECO:0000313" key="5">
    <source>
        <dbReference type="Proteomes" id="UP000054359"/>
    </source>
</evidence>
<dbReference type="SUPFAM" id="SSF54506">
    <property type="entry name" value="Diaminopimelate epimerase-like"/>
    <property type="match status" value="1"/>
</dbReference>
<protein>
    <recommendedName>
        <fullName evidence="3">trans-L-3-hydroxyproline dehydratase</fullName>
        <ecNumber evidence="3">4.2.1.77</ecNumber>
    </recommendedName>
</protein>
<sequence length="341" mass="37750">MTSCGFEPALVIETHDMHTAGEPLRIVQKFPTLEGSTVLEKRKYVKTHYDYYRRFLMTEPRGHNDMYGAILIPKKGFDNEFEVIFMHNEGYSSMCGHGVIALGRYVVDQGLVSPSTPETELIFHCPCGPVKTYVQYNNGMSGPVRFQSMPAFLYKSGAKINVKSLGSVEVDIAYGGAFYAFVSASDINVDLDVTPLSQLVDTAAMITEAAKEQLTIKHPESDELSFLYGTIITDGKDKYSESPTKNICVFADKQVDRSPTGSGVTARIALQFKKGLISLNQTREFKSIIDTSFSGKAVSETKFGNFDAVVVEVCGMSYHTGKHVFYMESNDPVNYGFLLSN</sequence>
<comment type="similarity">
    <text evidence="2">Belongs to the proline racemase family.</text>
</comment>
<keyword evidence="5" id="KW-1185">Reference proteome</keyword>
<evidence type="ECO:0000256" key="2">
    <source>
        <dbReference type="ARBA" id="ARBA00007529"/>
    </source>
</evidence>
<dbReference type="PANTHER" id="PTHR33442:SF1">
    <property type="entry name" value="TRANS-3-HYDROXY-L-PROLINE DEHYDRATASE"/>
    <property type="match status" value="1"/>
</dbReference>
<dbReference type="InterPro" id="IPR008794">
    <property type="entry name" value="Pro_racemase_fam"/>
</dbReference>
<dbReference type="GO" id="GO:0050346">
    <property type="term" value="F:trans-L-3-hydroxyproline dehydratase activity"/>
    <property type="evidence" value="ECO:0007669"/>
    <property type="project" value="UniProtKB-EC"/>
</dbReference>
<evidence type="ECO:0000313" key="4">
    <source>
        <dbReference type="EMBL" id="KFM71084.1"/>
    </source>
</evidence>
<dbReference type="OrthoDB" id="6409228at2759"/>
<dbReference type="PANTHER" id="PTHR33442">
    <property type="entry name" value="TRANS-3-HYDROXY-L-PROLINE DEHYDRATASE"/>
    <property type="match status" value="1"/>
</dbReference>
<feature type="non-terminal residue" evidence="4">
    <location>
        <position position="341"/>
    </location>
</feature>
<dbReference type="Gene3D" id="3.10.310.10">
    <property type="entry name" value="Diaminopimelate Epimerase, Chain A, domain 1"/>
    <property type="match status" value="2"/>
</dbReference>
<name>A0A087U145_STEMI</name>
<dbReference type="STRING" id="407821.A0A087U145"/>
<gene>
    <name evidence="4" type="ORF">X975_25103</name>
</gene>
<evidence type="ECO:0000256" key="1">
    <source>
        <dbReference type="ARBA" id="ARBA00001148"/>
    </source>
</evidence>
<organism evidence="4 5">
    <name type="scientific">Stegodyphus mimosarum</name>
    <name type="common">African social velvet spider</name>
    <dbReference type="NCBI Taxonomy" id="407821"/>
    <lineage>
        <taxon>Eukaryota</taxon>
        <taxon>Metazoa</taxon>
        <taxon>Ecdysozoa</taxon>
        <taxon>Arthropoda</taxon>
        <taxon>Chelicerata</taxon>
        <taxon>Arachnida</taxon>
        <taxon>Araneae</taxon>
        <taxon>Araneomorphae</taxon>
        <taxon>Entelegynae</taxon>
        <taxon>Eresoidea</taxon>
        <taxon>Eresidae</taxon>
        <taxon>Stegodyphus</taxon>
    </lineage>
</organism>
<proteinExistence type="inferred from homology"/>
<dbReference type="AlphaFoldDB" id="A0A087U145"/>
<dbReference type="SFLD" id="SFLDS00028">
    <property type="entry name" value="Proline_Racemase"/>
    <property type="match status" value="1"/>
</dbReference>
<dbReference type="FunFam" id="3.10.310.10:FF:000003">
    <property type="entry name" value="Proline racemase"/>
    <property type="match status" value="1"/>
</dbReference>
<accession>A0A087U145</accession>
<dbReference type="OMA" id="SHVLWTG"/>
<dbReference type="EC" id="4.2.1.77" evidence="3"/>
<comment type="catalytic activity">
    <reaction evidence="1">
        <text>trans-3-hydroxy-L-proline = 1-pyrroline-2-carboxylate + H2O</text>
        <dbReference type="Rhea" id="RHEA:10320"/>
        <dbReference type="ChEBI" id="CHEBI:15377"/>
        <dbReference type="ChEBI" id="CHEBI:39785"/>
        <dbReference type="ChEBI" id="CHEBI:57938"/>
        <dbReference type="EC" id="4.2.1.77"/>
    </reaction>
</comment>
<dbReference type="Pfam" id="PF05544">
    <property type="entry name" value="Pro_racemase"/>
    <property type="match status" value="1"/>
</dbReference>
<dbReference type="EMBL" id="KK117671">
    <property type="protein sequence ID" value="KFM71084.1"/>
    <property type="molecule type" value="Genomic_DNA"/>
</dbReference>
<dbReference type="Proteomes" id="UP000054359">
    <property type="component" value="Unassembled WGS sequence"/>
</dbReference>
<evidence type="ECO:0000256" key="3">
    <source>
        <dbReference type="ARBA" id="ARBA00013105"/>
    </source>
</evidence>
<reference evidence="4 5" key="1">
    <citation type="submission" date="2013-11" db="EMBL/GenBank/DDBJ databases">
        <title>Genome sequencing of Stegodyphus mimosarum.</title>
        <authorList>
            <person name="Bechsgaard J."/>
        </authorList>
    </citation>
    <scope>NUCLEOTIDE SEQUENCE [LARGE SCALE GENOMIC DNA]</scope>
</reference>